<proteinExistence type="predicted"/>
<evidence type="ECO:0000313" key="2">
    <source>
        <dbReference type="Proteomes" id="UP001595999"/>
    </source>
</evidence>
<accession>A0ABV8ZWX0</accession>
<evidence type="ECO:0000313" key="1">
    <source>
        <dbReference type="EMBL" id="MFC4491809.1"/>
    </source>
</evidence>
<dbReference type="RefSeq" id="WP_231462957.1">
    <property type="nucleotide sequence ID" value="NZ_JAJOHW010000089.1"/>
</dbReference>
<name>A0ABV8ZWX0_9NEIS</name>
<dbReference type="InterPro" id="IPR006522">
    <property type="entry name" value="Phage_virion_morphogenesis"/>
</dbReference>
<dbReference type="EMBL" id="JBHSEK010000017">
    <property type="protein sequence ID" value="MFC4491809.1"/>
    <property type="molecule type" value="Genomic_DNA"/>
</dbReference>
<protein>
    <submittedName>
        <fullName evidence="1">Phage virion morphogenesis protein</fullName>
    </submittedName>
</protein>
<reference evidence="2" key="1">
    <citation type="journal article" date="2019" name="Int. J. Syst. Evol. Microbiol.">
        <title>The Global Catalogue of Microorganisms (GCM) 10K type strain sequencing project: providing services to taxonomists for standard genome sequencing and annotation.</title>
        <authorList>
            <consortium name="The Broad Institute Genomics Platform"/>
            <consortium name="The Broad Institute Genome Sequencing Center for Infectious Disease"/>
            <person name="Wu L."/>
            <person name="Ma J."/>
        </authorList>
    </citation>
    <scope>NUCLEOTIDE SEQUENCE [LARGE SCALE GENOMIC DNA]</scope>
    <source>
        <strain evidence="2">CGMCC 4.7608</strain>
    </source>
</reference>
<dbReference type="Pfam" id="PF05069">
    <property type="entry name" value="Phage_tail_S"/>
    <property type="match status" value="1"/>
</dbReference>
<sequence length="187" mass="20158">MIDIKVDNSGVLAALQRLEKAVTHRVPLMQAIAGIMAGAVEENFAREGRPAWQGLKPASWMSRAGALTKRGQVSAARFEKKVRGGKILQASGRLASSITQVSSNDNAVVGTNVKYAAIQQFGGQTKAHEIRPRNKRALAWAGGRHPVRKVNHPGSKIPARPFLVLGDEDMREIEATVEDYLRAATGG</sequence>
<gene>
    <name evidence="1" type="ORF">ACFO0R_19535</name>
</gene>
<keyword evidence="2" id="KW-1185">Reference proteome</keyword>
<organism evidence="1 2">
    <name type="scientific">Chromobacterium aquaticum</name>
    <dbReference type="NCBI Taxonomy" id="467180"/>
    <lineage>
        <taxon>Bacteria</taxon>
        <taxon>Pseudomonadati</taxon>
        <taxon>Pseudomonadota</taxon>
        <taxon>Betaproteobacteria</taxon>
        <taxon>Neisseriales</taxon>
        <taxon>Chromobacteriaceae</taxon>
        <taxon>Chromobacterium</taxon>
    </lineage>
</organism>
<dbReference type="NCBIfam" id="TIGR01635">
    <property type="entry name" value="tail_comp_S"/>
    <property type="match status" value="1"/>
</dbReference>
<comment type="caution">
    <text evidence="1">The sequence shown here is derived from an EMBL/GenBank/DDBJ whole genome shotgun (WGS) entry which is preliminary data.</text>
</comment>
<dbReference type="Proteomes" id="UP001595999">
    <property type="component" value="Unassembled WGS sequence"/>
</dbReference>